<organism evidence="2 3">
    <name type="scientific">Salinibacillus aidingensis</name>
    <dbReference type="NCBI Taxonomy" id="237684"/>
    <lineage>
        <taxon>Bacteria</taxon>
        <taxon>Bacillati</taxon>
        <taxon>Bacillota</taxon>
        <taxon>Bacilli</taxon>
        <taxon>Bacillales</taxon>
        <taxon>Bacillaceae</taxon>
        <taxon>Salinibacillus</taxon>
    </lineage>
</organism>
<evidence type="ECO:0008006" key="4">
    <source>
        <dbReference type="Google" id="ProtNLM"/>
    </source>
</evidence>
<gene>
    <name evidence="2" type="ORF">GCM10008986_20830</name>
</gene>
<keyword evidence="3" id="KW-1185">Reference proteome</keyword>
<feature type="transmembrane region" description="Helical" evidence="1">
    <location>
        <begin position="74"/>
        <end position="92"/>
    </location>
</feature>
<accession>A0ABN1BBJ7</accession>
<evidence type="ECO:0000313" key="2">
    <source>
        <dbReference type="EMBL" id="GAA0494147.1"/>
    </source>
</evidence>
<keyword evidence="1" id="KW-0812">Transmembrane</keyword>
<protein>
    <recommendedName>
        <fullName evidence="4">SdpI/YhfL protein family protein</fullName>
    </recommendedName>
</protein>
<sequence length="109" mass="12734">MDILLYFVGPVIAVLIVNTIMSVIYKDVEKKDKGFALNYHKLTYRRRFIRALWGIPFVFIIYLVIYWLGDLMSIIGIIFLFLLLIDTCLQLCKMEKECAGSIKYVKQST</sequence>
<dbReference type="RefSeq" id="WP_343840636.1">
    <property type="nucleotide sequence ID" value="NZ_BAAADO010000004.1"/>
</dbReference>
<name>A0ABN1BBJ7_9BACI</name>
<keyword evidence="1" id="KW-1133">Transmembrane helix</keyword>
<evidence type="ECO:0000313" key="3">
    <source>
        <dbReference type="Proteomes" id="UP001500880"/>
    </source>
</evidence>
<comment type="caution">
    <text evidence="2">The sequence shown here is derived from an EMBL/GenBank/DDBJ whole genome shotgun (WGS) entry which is preliminary data.</text>
</comment>
<proteinExistence type="predicted"/>
<dbReference type="Proteomes" id="UP001500880">
    <property type="component" value="Unassembled WGS sequence"/>
</dbReference>
<dbReference type="EMBL" id="BAAADO010000004">
    <property type="protein sequence ID" value="GAA0494147.1"/>
    <property type="molecule type" value="Genomic_DNA"/>
</dbReference>
<evidence type="ECO:0000256" key="1">
    <source>
        <dbReference type="SAM" id="Phobius"/>
    </source>
</evidence>
<feature type="transmembrane region" description="Helical" evidence="1">
    <location>
        <begin position="48"/>
        <end position="68"/>
    </location>
</feature>
<keyword evidence="1" id="KW-0472">Membrane</keyword>
<feature type="transmembrane region" description="Helical" evidence="1">
    <location>
        <begin position="6"/>
        <end position="28"/>
    </location>
</feature>
<reference evidence="2 3" key="1">
    <citation type="journal article" date="2019" name="Int. J. Syst. Evol. Microbiol.">
        <title>The Global Catalogue of Microorganisms (GCM) 10K type strain sequencing project: providing services to taxonomists for standard genome sequencing and annotation.</title>
        <authorList>
            <consortium name="The Broad Institute Genomics Platform"/>
            <consortium name="The Broad Institute Genome Sequencing Center for Infectious Disease"/>
            <person name="Wu L."/>
            <person name="Ma J."/>
        </authorList>
    </citation>
    <scope>NUCLEOTIDE SEQUENCE [LARGE SCALE GENOMIC DNA]</scope>
    <source>
        <strain evidence="2 3">JCM 12389</strain>
    </source>
</reference>